<keyword evidence="9" id="KW-1185">Reference proteome</keyword>
<dbReference type="GO" id="GO:0006351">
    <property type="term" value="P:DNA-templated transcription"/>
    <property type="evidence" value="ECO:0007669"/>
    <property type="project" value="InterPro"/>
</dbReference>
<keyword evidence="5" id="KW-0539">Nucleus</keyword>
<dbReference type="CDD" id="cd00067">
    <property type="entry name" value="GAL4"/>
    <property type="match status" value="1"/>
</dbReference>
<dbReference type="EMBL" id="AWGJ01000006">
    <property type="protein sequence ID" value="ODN78285.1"/>
    <property type="molecule type" value="Genomic_DNA"/>
</dbReference>
<feature type="non-terminal residue" evidence="8">
    <location>
        <position position="1"/>
    </location>
</feature>
<proteinExistence type="predicted"/>
<feature type="region of interest" description="Disordered" evidence="6">
    <location>
        <begin position="920"/>
        <end position="941"/>
    </location>
</feature>
<dbReference type="OrthoDB" id="5600212at2759"/>
<accession>A0A1E3HQ72</accession>
<feature type="domain" description="Zn(2)-C6 fungal-type" evidence="7">
    <location>
        <begin position="69"/>
        <end position="115"/>
    </location>
</feature>
<evidence type="ECO:0000259" key="7">
    <source>
        <dbReference type="PROSITE" id="PS50048"/>
    </source>
</evidence>
<dbReference type="Pfam" id="PF04082">
    <property type="entry name" value="Fungal_trans"/>
    <property type="match status" value="1"/>
</dbReference>
<dbReference type="InterPro" id="IPR036864">
    <property type="entry name" value="Zn2-C6_fun-type_DNA-bd_sf"/>
</dbReference>
<feature type="region of interest" description="Disordered" evidence="6">
    <location>
        <begin position="212"/>
        <end position="237"/>
    </location>
</feature>
<feature type="compositionally biased region" description="Low complexity" evidence="6">
    <location>
        <begin position="856"/>
        <end position="866"/>
    </location>
</feature>
<evidence type="ECO:0000256" key="2">
    <source>
        <dbReference type="ARBA" id="ARBA00022723"/>
    </source>
</evidence>
<dbReference type="InterPro" id="IPR001138">
    <property type="entry name" value="Zn2Cys6_DnaBD"/>
</dbReference>
<dbReference type="GO" id="GO:0003677">
    <property type="term" value="F:DNA binding"/>
    <property type="evidence" value="ECO:0007669"/>
    <property type="project" value="InterPro"/>
</dbReference>
<comment type="subcellular location">
    <subcellularLocation>
        <location evidence="1">Nucleus</location>
    </subcellularLocation>
</comment>
<dbReference type="GeneID" id="30155241"/>
<feature type="compositionally biased region" description="Pro residues" evidence="6">
    <location>
        <begin position="425"/>
        <end position="440"/>
    </location>
</feature>
<dbReference type="Proteomes" id="UP000094065">
    <property type="component" value="Unassembled WGS sequence"/>
</dbReference>
<sequence>MVASEFLPSEASGSNTRRRVSTDKSNPSPSSTEASNPPRRGSDSKDQGQGSKPPRKINRTAPSLKRNAACLPCRRRRIKCDAGKPFCSSCSKTYLFLRRTHPDAERDAAGVPCEYEPEPDDDEVLLAAGTKRKAEEEKAKDDLIRDLQARVANLESNHGSSNQPGPSYYPTQTPLQSSAYPTFDIQFTPSDNSSFTNALPAQAYPNDPPPFQGAISSDEYTEGAQNGTGGGTLGEESGKVNDPMLDMFWPGWPPTLPVPAVVEHLVETFFSSVPCIPFIFNRQDFLFRLSLPPIHPLFPQRSLLHAICAVASRYSLAVKTLPIEDYINLEDYDARTMHGRGCWIEVRDMLCFSERNARHAVATMNYHHIGGRGLLDTCQALLVFNYWCQTTCRWMEGWMNIGAACRLATCLGLFSSLSYHHPPPHPHPPADPASPFPRPQTPVVQQSILGPPKTEAEREERLATAWMAFCQDSEAAVSSGWVNQLGVEELTIPFPASRADRWSEGPIPENVQTYHSTDINISHPVPDAFVLLIKGQILLSRVGVFIRRYRKLSMDEKETVRESSEFKEIEKDIQHIRSSWPAGLKDPVQYMNGYQKQIDADLISAHLLPPTAAILLHEPFADLSDPACPSARKLLHESKGCLKVVFEMCNNSAAISYSVSAIAPWFLYTAARTLLLFYRRALATSDLKKVVEYHNEIAAVRTTMAALSVRNAMAARYNTLLSMTIRALEEETIGHTVLNGDFSSSFPFTPFSSASNKGQAGESLGIIPAQDDSQPAAGLISNHPDGIFFKDHIQLRGMGRMRDVHPGAGGLAGVFGDGRVVVEEEARLEDVMDEKRGFLGGKRRRYSEAGGGSEYGRSSVSSVPGGPLSGKINTQPLPHNHPSFSPSSVSSNTMPTAVSVTAYPVPPAVGVADLSGAPMGGGGSAAGGVWSEQMGRDWTGR</sequence>
<dbReference type="PANTHER" id="PTHR47338">
    <property type="entry name" value="ZN(II)2CYS6 TRANSCRIPTION FACTOR (EUROFUNG)-RELATED"/>
    <property type="match status" value="1"/>
</dbReference>
<dbReference type="CDD" id="cd12148">
    <property type="entry name" value="fungal_TF_MHR"/>
    <property type="match status" value="1"/>
</dbReference>
<dbReference type="Gene3D" id="4.10.240.10">
    <property type="entry name" value="Zn(2)-C6 fungal-type DNA-binding domain"/>
    <property type="match status" value="1"/>
</dbReference>
<reference evidence="8 9" key="1">
    <citation type="submission" date="2016-06" db="EMBL/GenBank/DDBJ databases">
        <title>Evolution of pathogenesis and genome organization in the Tremellales.</title>
        <authorList>
            <person name="Cuomo C."/>
            <person name="Litvintseva A."/>
            <person name="Heitman J."/>
            <person name="Chen Y."/>
            <person name="Sun S."/>
            <person name="Springer D."/>
            <person name="Dromer F."/>
            <person name="Young S."/>
            <person name="Zeng Q."/>
            <person name="Chapman S."/>
            <person name="Gujja S."/>
            <person name="Saif S."/>
            <person name="Birren B."/>
        </authorList>
    </citation>
    <scope>NUCLEOTIDE SEQUENCE [LARGE SCALE GENOMIC DNA]</scope>
    <source>
        <strain evidence="8 9">CBS 6039</strain>
    </source>
</reference>
<dbReference type="PANTHER" id="PTHR47338:SF29">
    <property type="entry name" value="ZN(2)-C6 FUNGAL-TYPE DOMAIN-CONTAINING PROTEIN"/>
    <property type="match status" value="1"/>
</dbReference>
<name>A0A1E3HQ72_9TREE</name>
<feature type="compositionally biased region" description="Polar residues" evidence="6">
    <location>
        <begin position="23"/>
        <end position="35"/>
    </location>
</feature>
<evidence type="ECO:0000256" key="4">
    <source>
        <dbReference type="ARBA" id="ARBA00023163"/>
    </source>
</evidence>
<evidence type="ECO:0000256" key="6">
    <source>
        <dbReference type="SAM" id="MobiDB-lite"/>
    </source>
</evidence>
<organism evidence="8 9">
    <name type="scientific">Cryptococcus amylolentus CBS 6039</name>
    <dbReference type="NCBI Taxonomy" id="1295533"/>
    <lineage>
        <taxon>Eukaryota</taxon>
        <taxon>Fungi</taxon>
        <taxon>Dikarya</taxon>
        <taxon>Basidiomycota</taxon>
        <taxon>Agaricomycotina</taxon>
        <taxon>Tremellomycetes</taxon>
        <taxon>Tremellales</taxon>
        <taxon>Cryptococcaceae</taxon>
        <taxon>Cryptococcus</taxon>
    </lineage>
</organism>
<feature type="region of interest" description="Disordered" evidence="6">
    <location>
        <begin position="422"/>
        <end position="451"/>
    </location>
</feature>
<dbReference type="GO" id="GO:0008270">
    <property type="term" value="F:zinc ion binding"/>
    <property type="evidence" value="ECO:0007669"/>
    <property type="project" value="InterPro"/>
</dbReference>
<dbReference type="InterPro" id="IPR050815">
    <property type="entry name" value="TF_fung"/>
</dbReference>
<protein>
    <recommendedName>
        <fullName evidence="7">Zn(2)-C6 fungal-type domain-containing protein</fullName>
    </recommendedName>
</protein>
<dbReference type="AlphaFoldDB" id="A0A1E3HQ72"/>
<dbReference type="GO" id="GO:0000981">
    <property type="term" value="F:DNA-binding transcription factor activity, RNA polymerase II-specific"/>
    <property type="evidence" value="ECO:0007669"/>
    <property type="project" value="InterPro"/>
</dbReference>
<gene>
    <name evidence="8" type="ORF">L202_03932</name>
</gene>
<keyword evidence="2" id="KW-0479">Metal-binding</keyword>
<feature type="region of interest" description="Disordered" evidence="6">
    <location>
        <begin position="155"/>
        <end position="175"/>
    </location>
</feature>
<evidence type="ECO:0000256" key="3">
    <source>
        <dbReference type="ARBA" id="ARBA00023015"/>
    </source>
</evidence>
<dbReference type="RefSeq" id="XP_018993331.1">
    <property type="nucleotide sequence ID" value="XM_019137895.1"/>
</dbReference>
<dbReference type="SUPFAM" id="SSF57701">
    <property type="entry name" value="Zn2/Cys6 DNA-binding domain"/>
    <property type="match status" value="1"/>
</dbReference>
<feature type="region of interest" description="Disordered" evidence="6">
    <location>
        <begin position="1"/>
        <end position="66"/>
    </location>
</feature>
<keyword evidence="4" id="KW-0804">Transcription</keyword>
<evidence type="ECO:0000313" key="9">
    <source>
        <dbReference type="Proteomes" id="UP000094065"/>
    </source>
</evidence>
<dbReference type="GO" id="GO:0005634">
    <property type="term" value="C:nucleus"/>
    <property type="evidence" value="ECO:0007669"/>
    <property type="project" value="UniProtKB-SubCell"/>
</dbReference>
<evidence type="ECO:0000256" key="5">
    <source>
        <dbReference type="ARBA" id="ARBA00023242"/>
    </source>
</evidence>
<dbReference type="STRING" id="1295533.A0A1E3HQ72"/>
<evidence type="ECO:0000313" key="8">
    <source>
        <dbReference type="EMBL" id="ODN78285.1"/>
    </source>
</evidence>
<evidence type="ECO:0000256" key="1">
    <source>
        <dbReference type="ARBA" id="ARBA00004123"/>
    </source>
</evidence>
<feature type="region of interest" description="Disordered" evidence="6">
    <location>
        <begin position="846"/>
        <end position="866"/>
    </location>
</feature>
<dbReference type="SMART" id="SM00066">
    <property type="entry name" value="GAL4"/>
    <property type="match status" value="1"/>
</dbReference>
<dbReference type="SMART" id="SM00906">
    <property type="entry name" value="Fungal_trans"/>
    <property type="match status" value="1"/>
</dbReference>
<dbReference type="PROSITE" id="PS50048">
    <property type="entry name" value="ZN2_CY6_FUNGAL_2"/>
    <property type="match status" value="1"/>
</dbReference>
<dbReference type="Pfam" id="PF00172">
    <property type="entry name" value="Zn_clus"/>
    <property type="match status" value="1"/>
</dbReference>
<keyword evidence="3" id="KW-0805">Transcription regulation</keyword>
<comment type="caution">
    <text evidence="8">The sequence shown here is derived from an EMBL/GenBank/DDBJ whole genome shotgun (WGS) entry which is preliminary data.</text>
</comment>
<dbReference type="InterPro" id="IPR007219">
    <property type="entry name" value="XnlR_reg_dom"/>
</dbReference>